<keyword evidence="2 4" id="KW-0378">Hydrolase</keyword>
<comment type="caution">
    <text evidence="7">The sequence shown here is derived from an EMBL/GenBank/DDBJ whole genome shotgun (WGS) entry which is preliminary data.</text>
</comment>
<reference evidence="7 8" key="1">
    <citation type="submission" date="2024-02" db="EMBL/GenBank/DDBJ databases">
        <authorList>
            <person name="Chen Y."/>
            <person name="Shah S."/>
            <person name="Dougan E. K."/>
            <person name="Thang M."/>
            <person name="Chan C."/>
        </authorList>
    </citation>
    <scope>NUCLEOTIDE SEQUENCE [LARGE SCALE GENOMIC DNA]</scope>
</reference>
<evidence type="ECO:0000313" key="8">
    <source>
        <dbReference type="Proteomes" id="UP001642484"/>
    </source>
</evidence>
<dbReference type="EMBL" id="CAXAMN010005780">
    <property type="protein sequence ID" value="CAK9015307.1"/>
    <property type="molecule type" value="Genomic_DNA"/>
</dbReference>
<gene>
    <name evidence="7" type="ORF">CCMP2556_LOCUS12047</name>
</gene>
<dbReference type="PANTHER" id="PTHR31308">
    <property type="match status" value="1"/>
</dbReference>
<dbReference type="InterPro" id="IPR001547">
    <property type="entry name" value="Glyco_hydro_5"/>
</dbReference>
<name>A0ABP0JMF5_9DINO</name>
<proteinExistence type="inferred from homology"/>
<dbReference type="SUPFAM" id="SSF51445">
    <property type="entry name" value="(Trans)glycosidases"/>
    <property type="match status" value="1"/>
</dbReference>
<feature type="domain" description="Glycoside hydrolase family 5" evidence="6">
    <location>
        <begin position="79"/>
        <end position="129"/>
    </location>
</feature>
<dbReference type="InterPro" id="IPR017853">
    <property type="entry name" value="GH"/>
</dbReference>
<dbReference type="InterPro" id="IPR052066">
    <property type="entry name" value="Glycosphingolipid_Hydrolases"/>
</dbReference>
<evidence type="ECO:0000256" key="1">
    <source>
        <dbReference type="ARBA" id="ARBA00005641"/>
    </source>
</evidence>
<evidence type="ECO:0000313" key="7">
    <source>
        <dbReference type="EMBL" id="CAK9015307.1"/>
    </source>
</evidence>
<evidence type="ECO:0000256" key="5">
    <source>
        <dbReference type="SAM" id="MobiDB-lite"/>
    </source>
</evidence>
<protein>
    <recommendedName>
        <fullName evidence="6">Glycoside hydrolase family 5 domain-containing protein</fullName>
    </recommendedName>
</protein>
<sequence length="563" mass="61658">MTEETPLRPGPAIISGEVYKIDGKEVVLMGGNYVVKAKPYYPPLEIVRKDAKLMAEGARTMSYTPPPTADGVPRPVVPCVRLSAMMEAALPSKGNNIDASFATTLEAVVKAFKDEGVYVFLDMHQDAFGTTNGGEGYPYWVTEDFQQRAGCCCEQCCCCCCFASSCWSCCPDSCRTPYVVSPSFPLQPFFCLPSCLATRFNLDITTYPEEAADPWRPYSAMTNTGNPAWMNVGNASIRTNNSDGRWSVLVTSAQVQNAAKRMYASAHNSADRAIFFEPFVAVTKYLCSVWEKYENVVAVELINEPLFAGLPDVCYALTVWNQILSFQADVLEALDADPSVPKCPIAVANFGSTVEGESCFIKLLSCWGLPSNVKKRFDSYAKQERLILAFHYYVPPATSTFEEVIQLAKKNAQQLGGTIPIFLSEFFQGSAQAKADQLAVAVDQGVNAVTYWHYADTEFTGQGGWFIYPESVTVHGMLLDPGTGVINTPAWNAYAPTVADGTFWGGCHHWCGQRFHGRPAAGSQHEQYVEDGGVASKLHALAQTPPPQVRPPNKRPLDALSLR</sequence>
<dbReference type="Gene3D" id="3.20.20.80">
    <property type="entry name" value="Glycosidases"/>
    <property type="match status" value="2"/>
</dbReference>
<dbReference type="Pfam" id="PF00150">
    <property type="entry name" value="Cellulase"/>
    <property type="match status" value="1"/>
</dbReference>
<comment type="similarity">
    <text evidence="1 4">Belongs to the glycosyl hydrolase 5 (cellulase A) family.</text>
</comment>
<keyword evidence="3 4" id="KW-0326">Glycosidase</keyword>
<evidence type="ECO:0000256" key="2">
    <source>
        <dbReference type="ARBA" id="ARBA00022801"/>
    </source>
</evidence>
<evidence type="ECO:0000256" key="4">
    <source>
        <dbReference type="RuleBase" id="RU361153"/>
    </source>
</evidence>
<organism evidence="7 8">
    <name type="scientific">Durusdinium trenchii</name>
    <dbReference type="NCBI Taxonomy" id="1381693"/>
    <lineage>
        <taxon>Eukaryota</taxon>
        <taxon>Sar</taxon>
        <taxon>Alveolata</taxon>
        <taxon>Dinophyceae</taxon>
        <taxon>Suessiales</taxon>
        <taxon>Symbiodiniaceae</taxon>
        <taxon>Durusdinium</taxon>
    </lineage>
</organism>
<dbReference type="PANTHER" id="PTHR31308:SF3">
    <property type="entry name" value="ENDOGLYCOCERAMIDASE"/>
    <property type="match status" value="1"/>
</dbReference>
<accession>A0ABP0JMF5</accession>
<dbReference type="Proteomes" id="UP001642484">
    <property type="component" value="Unassembled WGS sequence"/>
</dbReference>
<keyword evidence="8" id="KW-1185">Reference proteome</keyword>
<evidence type="ECO:0000259" key="6">
    <source>
        <dbReference type="Pfam" id="PF00150"/>
    </source>
</evidence>
<feature type="region of interest" description="Disordered" evidence="5">
    <location>
        <begin position="542"/>
        <end position="563"/>
    </location>
</feature>
<evidence type="ECO:0000256" key="3">
    <source>
        <dbReference type="ARBA" id="ARBA00023295"/>
    </source>
</evidence>